<dbReference type="Gene3D" id="3.30.1390.10">
    <property type="match status" value="1"/>
</dbReference>
<keyword evidence="7 10" id="KW-0862">Zinc</keyword>
<evidence type="ECO:0000313" key="13">
    <source>
        <dbReference type="Proteomes" id="UP000694843"/>
    </source>
</evidence>
<comment type="similarity">
    <text evidence="8 10">Belongs to the E3 ubiquitin-protein ligase UBR1-like family.</text>
</comment>
<dbReference type="InterPro" id="IPR014719">
    <property type="entry name" value="Ribosomal_bL12_C/ClpS-like"/>
</dbReference>
<protein>
    <recommendedName>
        <fullName evidence="10">E3 ubiquitin-protein ligase</fullName>
        <ecNumber evidence="10">2.3.2.27</ecNumber>
    </recommendedName>
</protein>
<comment type="catalytic activity">
    <reaction evidence="1 10">
        <text>S-ubiquitinyl-[E2 ubiquitin-conjugating enzyme]-L-cysteine + [acceptor protein]-L-lysine = [E2 ubiquitin-conjugating enzyme]-L-cysteine + N(6)-ubiquitinyl-[acceptor protein]-L-lysine.</text>
        <dbReference type="EC" id="2.3.2.27"/>
    </reaction>
</comment>
<dbReference type="PANTHER" id="PTHR21497">
    <property type="entry name" value="UBIQUITIN LIGASE E3 ALPHA-RELATED"/>
    <property type="match status" value="1"/>
</dbReference>
<keyword evidence="4 10" id="KW-0479">Metal-binding</keyword>
<dbReference type="SUPFAM" id="SSF46785">
    <property type="entry name" value="Winged helix' DNA-binding domain"/>
    <property type="match status" value="1"/>
</dbReference>
<keyword evidence="13" id="KW-1185">Reference proteome</keyword>
<dbReference type="SUPFAM" id="SSF54736">
    <property type="entry name" value="ClpS-like"/>
    <property type="match status" value="1"/>
</dbReference>
<sequence>MEESVEDIVHKWLSQHKEGSLNNRSFRDYWRRTVPLIYAPQPNFNPMHIEEQEEQSTKLLTDPLHQFIAGSSTPDKVYNSIRELDAAPALCGYVFNAGEPTYGCRDCGFDPTCVLCSDCFKASPHTKHRYKMSTSSGGGYCDCGDTEAWRSDAFCSVHAKGTQGICMSSHKQLDPDLVSRIQIVMECIIDYVRDMLTLSEGLSLPSDLELPDAEPTRNPNLYKMMDVYCAVLYNDESHTYDQVIAALERAIKCTKKEAVTFVTFIDREGRCVIRCSGFQACQQVKSAMDRMAISQASKPFIVKIFRSHIQAHQSFASQLLVWLDKLLEKGNAIKAIFSEVIFSCPSGDNMTMLERIMWTDNELCKATRIQWHKLFISGLLMDFETKKRFARLFTKHYSKMMKTFIADDHEHSVCIVSLGVQLFTMPTIAHMLIAEEAVIAKLILTFITECTTRIKNGKLFPLSQNANLSNLEQGSMTPTEFRRVQFILFDLKYLLGMTPLTWTDQLRKGFLHGFNQIIKLFCMMQNMDPVTRKEGSHVEFEQEWEGSFNLHIKMSPILPQIVDWASSDRVVLIKAMRMLLKALNEHGCEGLQKRFMREAAGHTVCCIEYDVSKSPVSMHIVLTRLCGSLAVQLQRYDLSYNSPEFPTKDKPSLKEFIEPSLRTLVMVSQCKAGMWRRNGMALTNQTYFYRNVRCRQEMMDKDVLVLQNAAALMPPDDFLISLLNRFNLMSWQRPDYETTYLWSRDDDNIRQTVVILEEFCQLLLYIVAERYVVGVAQVEASDVTKHEVIHLLCVQNMTHSSINKQLPEGTNHETGMEQIIDDIADFKKASGEVKGYYELKTKFYDMYNIFFYHYSKEEQSKSEVEHRERCKKLGREVCCPPPPVPPFTPAFAPIRNIFNCAVFRHLLHEVFSRWSDERSKSVTETSVQVCLHLLGVACYEELHTPGFLTNPGELRQVLQLLQANNSTASLLSLIAWTRRKLEEAFPEKEKPAGSVDVAADSVTSIADAAVNAAADTEELDEKQRKAKASQERKQKILNKMAKMQKNFVKSHKALFSEESTVEDRPSESEVEQMEVCDLMPDEMVALGPKQTLPHSTSFSQTCIVCHMDESMCQGAAGSDESKNLLVVGVMVQPSTVLARRRREFNTLDQPLYLPADLHRGIHVSSCGHPMHVHCWKLYYIKVIQKEQRRNYRMRQGTNIDVERSEYLCPLCECICNDAVPLLPPPTQPLFGGSITQGDILVTPQQWLHGLHVIHTNKVARTVHASAPELSDSLSDEEDSTAVAGVWLPPDLPSVTSRLTSDMNSSCAASNFLKMFTSEYNTTMSNLLPTSDQVMWDFAHSIFRHGLDQNPNLADERILGCTLASLAYTIRSHEEVQRYEGRALLTGISSRQHLFLSSLTATAAYIPSNQCSKQMPQVSTSAAVCVLRDVLGASSVTLLEMDCFSAAVSLVLLLPGIFSPTHATAKGGLQDQYVLQLCFLGHIVQLLLTYDRTFPEDQTPMEDTDEVQEAVLGSWVAAEEEDPMDKECEDSSGSEHDASWLLALFHQSRDAVGLPPLHVNAATLLAHIKERCLPFLRCAGLFFHLLTGCAAPAELSSSVWVPESEYYCLLRYLGLSTSLAQSLQPFASVVKVWLAHPRLLKCLKVPTFDGDRALTVNKLYPLLKDYSEFISEVASFACPSSTVGEKSSTPTICLVCGTMMCSQTYCCQTELPDATKQMVGATTAHAHTCCAGSGMFLRVWDCTVIFRTGKYKGCYFTPPYLDQYGEADMGLRRGNPLFLNAESYSRLHAKWLQHLIPETVSRTLAAASTHVFSIDWQHV</sequence>
<dbReference type="CDD" id="cd19672">
    <property type="entry name" value="UBR-box_UBR1_like"/>
    <property type="match status" value="1"/>
</dbReference>
<dbReference type="UniPathway" id="UPA00143"/>
<dbReference type="GeneID" id="108683020"/>
<keyword evidence="3 10" id="KW-0808">Transferase</keyword>
<dbReference type="InterPro" id="IPR003126">
    <property type="entry name" value="Znf_UBR"/>
</dbReference>
<evidence type="ECO:0000256" key="7">
    <source>
        <dbReference type="ARBA" id="ARBA00022833"/>
    </source>
</evidence>
<feature type="coiled-coil region" evidence="11">
    <location>
        <begin position="1012"/>
        <end position="1046"/>
    </location>
</feature>
<evidence type="ECO:0000256" key="4">
    <source>
        <dbReference type="ARBA" id="ARBA00022723"/>
    </source>
</evidence>
<evidence type="ECO:0000313" key="14">
    <source>
        <dbReference type="RefSeq" id="XP_018027782.1"/>
    </source>
</evidence>
<dbReference type="Gene3D" id="2.10.110.30">
    <property type="match status" value="1"/>
</dbReference>
<dbReference type="GO" id="GO:0005737">
    <property type="term" value="C:cytoplasm"/>
    <property type="evidence" value="ECO:0007669"/>
    <property type="project" value="TreeGrafter"/>
</dbReference>
<dbReference type="PANTHER" id="PTHR21497:SF24">
    <property type="entry name" value="E3 UBIQUITIN-PROTEIN LIGASE UBR1"/>
    <property type="match status" value="1"/>
</dbReference>
<keyword evidence="6 10" id="KW-0833">Ubl conjugation pathway</keyword>
<dbReference type="OrthoDB" id="26387at2759"/>
<dbReference type="InterPro" id="IPR039164">
    <property type="entry name" value="UBR1-like"/>
</dbReference>
<dbReference type="Pfam" id="PF02617">
    <property type="entry name" value="ClpS"/>
    <property type="match status" value="1"/>
</dbReference>
<proteinExistence type="inferred from homology"/>
<dbReference type="GO" id="GO:0061630">
    <property type="term" value="F:ubiquitin protein ligase activity"/>
    <property type="evidence" value="ECO:0007669"/>
    <property type="project" value="UniProtKB-UniRule"/>
</dbReference>
<dbReference type="SMART" id="SM00396">
    <property type="entry name" value="ZnF_UBR1"/>
    <property type="match status" value="1"/>
</dbReference>
<evidence type="ECO:0000259" key="12">
    <source>
        <dbReference type="PROSITE" id="PS51157"/>
    </source>
</evidence>
<dbReference type="InterPro" id="IPR003769">
    <property type="entry name" value="ClpS_core"/>
</dbReference>
<keyword evidence="11" id="KW-0175">Coiled coil</keyword>
<feature type="domain" description="UBR-type" evidence="12">
    <location>
        <begin position="89"/>
        <end position="160"/>
    </location>
</feature>
<dbReference type="GO" id="GO:0000151">
    <property type="term" value="C:ubiquitin ligase complex"/>
    <property type="evidence" value="ECO:0007669"/>
    <property type="project" value="TreeGrafter"/>
</dbReference>
<dbReference type="GO" id="GO:0016567">
    <property type="term" value="P:protein ubiquitination"/>
    <property type="evidence" value="ECO:0007669"/>
    <property type="project" value="UniProtKB-UniRule"/>
</dbReference>
<dbReference type="InterPro" id="IPR036390">
    <property type="entry name" value="WH_DNA-bd_sf"/>
</dbReference>
<comment type="pathway">
    <text evidence="2 10">Protein modification; protein ubiquitination.</text>
</comment>
<evidence type="ECO:0000256" key="3">
    <source>
        <dbReference type="ARBA" id="ARBA00022679"/>
    </source>
</evidence>
<dbReference type="GO" id="GO:0008270">
    <property type="term" value="F:zinc ion binding"/>
    <property type="evidence" value="ECO:0007669"/>
    <property type="project" value="UniProtKB-UniRule"/>
</dbReference>
<gene>
    <name evidence="14" type="primary">LOC108683020</name>
</gene>
<dbReference type="Pfam" id="PF18995">
    <property type="entry name" value="PRT6_C"/>
    <property type="match status" value="1"/>
</dbReference>
<dbReference type="InterPro" id="IPR055194">
    <property type="entry name" value="UBR1-like_WH"/>
</dbReference>
<evidence type="ECO:0000256" key="11">
    <source>
        <dbReference type="SAM" id="Coils"/>
    </source>
</evidence>
<dbReference type="FunFam" id="2.10.110.30:FF:000001">
    <property type="entry name" value="E3 ubiquitin-protein ligase UBR2 isoform 1"/>
    <property type="match status" value="1"/>
</dbReference>
<dbReference type="InterPro" id="IPR044046">
    <property type="entry name" value="E3_ligase_UBR-like_C"/>
</dbReference>
<comment type="function">
    <text evidence="10">Ubiquitin ligase protein which is a component of the N-end rule pathway. Recognizes and binds to proteins bearing specific N-terminal residues that are destabilizing according to the N-end rule, leading to their ubiquitination and subsequent degradation.</text>
</comment>
<dbReference type="Gene3D" id="1.10.10.2670">
    <property type="entry name" value="E3 ubiquitin-protein ligase"/>
    <property type="match status" value="1"/>
</dbReference>
<evidence type="ECO:0000256" key="5">
    <source>
        <dbReference type="ARBA" id="ARBA00022771"/>
    </source>
</evidence>
<dbReference type="Pfam" id="PF22960">
    <property type="entry name" value="WHD_UBR1"/>
    <property type="match status" value="1"/>
</dbReference>
<dbReference type="Proteomes" id="UP000694843">
    <property type="component" value="Unplaced"/>
</dbReference>
<name>A0A8B7PRB8_HYAAZ</name>
<accession>A0A8B7PRB8</accession>
<dbReference type="PROSITE" id="PS51157">
    <property type="entry name" value="ZF_UBR"/>
    <property type="match status" value="1"/>
</dbReference>
<dbReference type="GO" id="GO:0071596">
    <property type="term" value="P:ubiquitin-dependent protein catabolic process via the N-end rule pathway"/>
    <property type="evidence" value="ECO:0007669"/>
    <property type="project" value="UniProtKB-UniRule"/>
</dbReference>
<feature type="zinc finger region" description="UBR-type" evidence="9">
    <location>
        <begin position="89"/>
        <end position="160"/>
    </location>
</feature>
<dbReference type="OMA" id="GEASYMC"/>
<dbReference type="EC" id="2.3.2.27" evidence="10"/>
<evidence type="ECO:0000256" key="9">
    <source>
        <dbReference type="PROSITE-ProRule" id="PRU00508"/>
    </source>
</evidence>
<dbReference type="RefSeq" id="XP_018027782.1">
    <property type="nucleotide sequence ID" value="XM_018172293.2"/>
</dbReference>
<dbReference type="InterPro" id="IPR042065">
    <property type="entry name" value="E3_ELL-like"/>
</dbReference>
<reference evidence="14" key="1">
    <citation type="submission" date="2025-08" db="UniProtKB">
        <authorList>
            <consortium name="RefSeq"/>
        </authorList>
    </citation>
    <scope>IDENTIFICATION</scope>
    <source>
        <tissue evidence="14">Whole organism</tissue>
    </source>
</reference>
<organism evidence="13 14">
    <name type="scientific">Hyalella azteca</name>
    <name type="common">Amphipod</name>
    <dbReference type="NCBI Taxonomy" id="294128"/>
    <lineage>
        <taxon>Eukaryota</taxon>
        <taxon>Metazoa</taxon>
        <taxon>Ecdysozoa</taxon>
        <taxon>Arthropoda</taxon>
        <taxon>Crustacea</taxon>
        <taxon>Multicrustacea</taxon>
        <taxon>Malacostraca</taxon>
        <taxon>Eumalacostraca</taxon>
        <taxon>Peracarida</taxon>
        <taxon>Amphipoda</taxon>
        <taxon>Senticaudata</taxon>
        <taxon>Talitrida</taxon>
        <taxon>Talitroidea</taxon>
        <taxon>Hyalellidae</taxon>
        <taxon>Hyalella</taxon>
    </lineage>
</organism>
<evidence type="ECO:0000256" key="6">
    <source>
        <dbReference type="ARBA" id="ARBA00022786"/>
    </source>
</evidence>
<evidence type="ECO:0000256" key="8">
    <source>
        <dbReference type="ARBA" id="ARBA00046341"/>
    </source>
</evidence>
<keyword evidence="5 10" id="KW-0863">Zinc-finger</keyword>
<evidence type="ECO:0000256" key="2">
    <source>
        <dbReference type="ARBA" id="ARBA00004906"/>
    </source>
</evidence>
<evidence type="ECO:0000256" key="1">
    <source>
        <dbReference type="ARBA" id="ARBA00000900"/>
    </source>
</evidence>
<dbReference type="Pfam" id="PF02207">
    <property type="entry name" value="zf-UBR"/>
    <property type="match status" value="1"/>
</dbReference>
<evidence type="ECO:0000256" key="10">
    <source>
        <dbReference type="RuleBase" id="RU366018"/>
    </source>
</evidence>
<dbReference type="KEGG" id="hazt:108683020"/>
<dbReference type="CTD" id="197131"/>